<gene>
    <name evidence="1" type="ORF">EV207_103202</name>
</gene>
<dbReference type="EMBL" id="SLXK01000003">
    <property type="protein sequence ID" value="TCP31317.1"/>
    <property type="molecule type" value="Genomic_DNA"/>
</dbReference>
<evidence type="ECO:0000313" key="2">
    <source>
        <dbReference type="Proteomes" id="UP000295416"/>
    </source>
</evidence>
<dbReference type="Proteomes" id="UP000295416">
    <property type="component" value="Unassembled WGS sequence"/>
</dbReference>
<evidence type="ECO:0000313" key="1">
    <source>
        <dbReference type="EMBL" id="TCP31317.1"/>
    </source>
</evidence>
<keyword evidence="2" id="KW-1185">Reference proteome</keyword>
<organism evidence="1 2">
    <name type="scientific">Scopulibacillus darangshiensis</name>
    <dbReference type="NCBI Taxonomy" id="442528"/>
    <lineage>
        <taxon>Bacteria</taxon>
        <taxon>Bacillati</taxon>
        <taxon>Bacillota</taxon>
        <taxon>Bacilli</taxon>
        <taxon>Bacillales</taxon>
        <taxon>Sporolactobacillaceae</taxon>
        <taxon>Scopulibacillus</taxon>
    </lineage>
</organism>
<protein>
    <submittedName>
        <fullName evidence="1">Uncharacterized protein</fullName>
    </submittedName>
</protein>
<accession>A0A4R2P8W6</accession>
<proteinExistence type="predicted"/>
<sequence length="41" mass="4530">MFSKYRMNFPFCEEFASLGEASAAVAVEANTAEMPDYSLFG</sequence>
<comment type="caution">
    <text evidence="1">The sequence shown here is derived from an EMBL/GenBank/DDBJ whole genome shotgun (WGS) entry which is preliminary data.</text>
</comment>
<reference evidence="1 2" key="1">
    <citation type="submission" date="2019-03" db="EMBL/GenBank/DDBJ databases">
        <title>Genomic Encyclopedia of Type Strains, Phase IV (KMG-IV): sequencing the most valuable type-strain genomes for metagenomic binning, comparative biology and taxonomic classification.</title>
        <authorList>
            <person name="Goeker M."/>
        </authorList>
    </citation>
    <scope>NUCLEOTIDE SEQUENCE [LARGE SCALE GENOMIC DNA]</scope>
    <source>
        <strain evidence="1 2">DSM 19377</strain>
    </source>
</reference>
<dbReference type="RefSeq" id="WP_279389165.1">
    <property type="nucleotide sequence ID" value="NZ_SLXK01000003.1"/>
</dbReference>
<dbReference type="AlphaFoldDB" id="A0A4R2P8W6"/>
<name>A0A4R2P8W6_9BACL</name>